<protein>
    <submittedName>
        <fullName evidence="1">Uncharacterized protein</fullName>
    </submittedName>
</protein>
<dbReference type="Proteomes" id="UP000601736">
    <property type="component" value="Unassembled WGS sequence"/>
</dbReference>
<sequence length="179" mass="20631">MERGMQIELWLGMLCERQMRMLVMCVAYFSGKCVDMADKSRLTVKLCLHKMAIESVCGLNVLPAHDNKRDAIGQRIIFVLVLLKVEPASIKERFIDMNHVYGWAVQESIAGFNGFGVIATAIEKCDDFIENIGCRDQLQWRFYDLFPMLKCSTVMLVVGKFECEQITGIDEYRCHYEVR</sequence>
<gene>
    <name evidence="1" type="ORF">NMYAN_220015</name>
</gene>
<name>A0A8H9DAH6_9PROT</name>
<dbReference type="EMBL" id="CAJNAP010000015">
    <property type="protein sequence ID" value="CAE6506476.1"/>
    <property type="molecule type" value="Genomic_DNA"/>
</dbReference>
<reference evidence="1" key="1">
    <citation type="submission" date="2021-02" db="EMBL/GenBank/DDBJ databases">
        <authorList>
            <person name="Han P."/>
        </authorList>
    </citation>
    <scope>NUCLEOTIDE SEQUENCE</scope>
    <source>
        <strain evidence="1">Nitrosomonas nitrosa 18-3D</strain>
    </source>
</reference>
<evidence type="ECO:0000313" key="1">
    <source>
        <dbReference type="EMBL" id="CAE6506476.1"/>
    </source>
</evidence>
<comment type="caution">
    <text evidence="1">The sequence shown here is derived from an EMBL/GenBank/DDBJ whole genome shotgun (WGS) entry which is preliminary data.</text>
</comment>
<dbReference type="AlphaFoldDB" id="A0A8H9DAH6"/>
<evidence type="ECO:0000313" key="2">
    <source>
        <dbReference type="Proteomes" id="UP000601736"/>
    </source>
</evidence>
<proteinExistence type="predicted"/>
<accession>A0A8H9DAH6</accession>
<organism evidence="1 2">
    <name type="scientific">Nitrosomonas nitrosa</name>
    <dbReference type="NCBI Taxonomy" id="52442"/>
    <lineage>
        <taxon>Bacteria</taxon>
        <taxon>Pseudomonadati</taxon>
        <taxon>Pseudomonadota</taxon>
        <taxon>Betaproteobacteria</taxon>
        <taxon>Nitrosomonadales</taxon>
        <taxon>Nitrosomonadaceae</taxon>
        <taxon>Nitrosomonas</taxon>
    </lineage>
</organism>